<proteinExistence type="predicted"/>
<gene>
    <name evidence="8" type="ORF">PCOR1329_LOCUS12886</name>
</gene>
<evidence type="ECO:0000256" key="4">
    <source>
        <dbReference type="ARBA" id="ARBA00023212"/>
    </source>
</evidence>
<dbReference type="Proteomes" id="UP001189429">
    <property type="component" value="Unassembled WGS sequence"/>
</dbReference>
<dbReference type="InterPro" id="IPR010796">
    <property type="entry name" value="C2_B9-type_dom"/>
</dbReference>
<evidence type="ECO:0000256" key="2">
    <source>
        <dbReference type="ARBA" id="ARBA00022490"/>
    </source>
</evidence>
<dbReference type="Pfam" id="PF07162">
    <property type="entry name" value="B9-C2"/>
    <property type="match status" value="1"/>
</dbReference>
<sequence>MDAREVAVGQPPAPPATDARVVAVGQGAGQPRASLELAAQDAKTRALLSEPEEGAQGAPGPPPDSHFEVHYVGELEFGARFPGAASDDGLFVDYAAHVGSEWHPAQEGGYAGQTQTAYPDVDGNYVFNHPIDFHYFAFSLDGWPAFHVEVLKLDPAGQVTTVSYGSVASGRVAARRGAGGAPGGVRGGAARGPGRAPRGAVARGASPHGYQDLRHRAALDGHNIPERRETRHRRDPRWALIARRWPSSSGPDAPSSWRAPELVGPSAPERAAGYVAPRAALGGRRFGGVVLPSRKR</sequence>
<keyword evidence="3" id="KW-0970">Cilium biogenesis/degradation</keyword>
<keyword evidence="4" id="KW-0206">Cytoskeleton</keyword>
<comment type="subcellular location">
    <subcellularLocation>
        <location evidence="1">Cytoplasm</location>
        <location evidence="1">Cytoskeleton</location>
        <location evidence="1">Cilium basal body</location>
    </subcellularLocation>
</comment>
<reference evidence="8" key="1">
    <citation type="submission" date="2023-10" db="EMBL/GenBank/DDBJ databases">
        <authorList>
            <person name="Chen Y."/>
            <person name="Shah S."/>
            <person name="Dougan E. K."/>
            <person name="Thang M."/>
            <person name="Chan C."/>
        </authorList>
    </citation>
    <scope>NUCLEOTIDE SEQUENCE [LARGE SCALE GENOMIC DNA]</scope>
</reference>
<evidence type="ECO:0000313" key="9">
    <source>
        <dbReference type="Proteomes" id="UP001189429"/>
    </source>
</evidence>
<evidence type="ECO:0000256" key="7">
    <source>
        <dbReference type="SAM" id="MobiDB-lite"/>
    </source>
</evidence>
<protein>
    <recommendedName>
        <fullName evidence="6">B9 domain-containing protein 2</fullName>
    </recommendedName>
</protein>
<keyword evidence="2" id="KW-0963">Cytoplasm</keyword>
<name>A0ABN9QL15_9DINO</name>
<keyword evidence="9" id="KW-1185">Reference proteome</keyword>
<keyword evidence="5" id="KW-0966">Cell projection</keyword>
<feature type="compositionally biased region" description="Low complexity" evidence="7">
    <location>
        <begin position="192"/>
        <end position="207"/>
    </location>
</feature>
<evidence type="ECO:0000313" key="8">
    <source>
        <dbReference type="EMBL" id="CAK0806778.1"/>
    </source>
</evidence>
<feature type="region of interest" description="Disordered" evidence="7">
    <location>
        <begin position="39"/>
        <end position="66"/>
    </location>
</feature>
<organism evidence="8 9">
    <name type="scientific">Prorocentrum cordatum</name>
    <dbReference type="NCBI Taxonomy" id="2364126"/>
    <lineage>
        <taxon>Eukaryota</taxon>
        <taxon>Sar</taxon>
        <taxon>Alveolata</taxon>
        <taxon>Dinophyceae</taxon>
        <taxon>Prorocentrales</taxon>
        <taxon>Prorocentraceae</taxon>
        <taxon>Prorocentrum</taxon>
    </lineage>
</organism>
<dbReference type="PROSITE" id="PS51381">
    <property type="entry name" value="C2_B9"/>
    <property type="match status" value="1"/>
</dbReference>
<feature type="compositionally biased region" description="Gly residues" evidence="7">
    <location>
        <begin position="177"/>
        <end position="191"/>
    </location>
</feature>
<evidence type="ECO:0000256" key="3">
    <source>
        <dbReference type="ARBA" id="ARBA00022794"/>
    </source>
</evidence>
<dbReference type="PANTHER" id="PTHR12968">
    <property type="entry name" value="B9 DOMAIN-CONTAINING"/>
    <property type="match status" value="1"/>
</dbReference>
<accession>A0ABN9QL15</accession>
<comment type="caution">
    <text evidence="8">The sequence shown here is derived from an EMBL/GenBank/DDBJ whole genome shotgun (WGS) entry which is preliminary data.</text>
</comment>
<evidence type="ECO:0000256" key="5">
    <source>
        <dbReference type="ARBA" id="ARBA00023273"/>
    </source>
</evidence>
<evidence type="ECO:0000256" key="6">
    <source>
        <dbReference type="ARBA" id="ARBA00039272"/>
    </source>
</evidence>
<dbReference type="EMBL" id="CAUYUJ010003781">
    <property type="protein sequence ID" value="CAK0806778.1"/>
    <property type="molecule type" value="Genomic_DNA"/>
</dbReference>
<feature type="region of interest" description="Disordered" evidence="7">
    <location>
        <begin position="244"/>
        <end position="265"/>
    </location>
</feature>
<evidence type="ECO:0000256" key="1">
    <source>
        <dbReference type="ARBA" id="ARBA00004120"/>
    </source>
</evidence>
<feature type="region of interest" description="Disordered" evidence="7">
    <location>
        <begin position="175"/>
        <end position="209"/>
    </location>
</feature>
<dbReference type="PANTHER" id="PTHR12968:SF2">
    <property type="entry name" value="B9 DOMAIN-CONTAINING PROTEIN 2"/>
    <property type="match status" value="1"/>
</dbReference>